<proteinExistence type="predicted"/>
<dbReference type="RefSeq" id="WP_183497331.1">
    <property type="nucleotide sequence ID" value="NZ_JACIFF010000013.1"/>
</dbReference>
<dbReference type="EMBL" id="JACIFF010000013">
    <property type="protein sequence ID" value="MBB4081104.1"/>
    <property type="molecule type" value="Genomic_DNA"/>
</dbReference>
<gene>
    <name evidence="1" type="ORF">GGR28_003751</name>
</gene>
<name>A0A840E620_9BACT</name>
<accession>A0A840E620</accession>
<evidence type="ECO:0000313" key="1">
    <source>
        <dbReference type="EMBL" id="MBB4081104.1"/>
    </source>
</evidence>
<reference evidence="1 2" key="1">
    <citation type="submission" date="2020-08" db="EMBL/GenBank/DDBJ databases">
        <title>Genomic Encyclopedia of Type Strains, Phase IV (KMG-IV): sequencing the most valuable type-strain genomes for metagenomic binning, comparative biology and taxonomic classification.</title>
        <authorList>
            <person name="Goeker M."/>
        </authorList>
    </citation>
    <scope>NUCLEOTIDE SEQUENCE [LARGE SCALE GENOMIC DNA]</scope>
    <source>
        <strain evidence="1 2">DSM 105137</strain>
    </source>
</reference>
<organism evidence="1 2">
    <name type="scientific">Neolewinella aquimaris</name>
    <dbReference type="NCBI Taxonomy" id="1835722"/>
    <lineage>
        <taxon>Bacteria</taxon>
        <taxon>Pseudomonadati</taxon>
        <taxon>Bacteroidota</taxon>
        <taxon>Saprospiria</taxon>
        <taxon>Saprospirales</taxon>
        <taxon>Lewinellaceae</taxon>
        <taxon>Neolewinella</taxon>
    </lineage>
</organism>
<protein>
    <submittedName>
        <fullName evidence="1">Uncharacterized protein</fullName>
    </submittedName>
</protein>
<evidence type="ECO:0000313" key="2">
    <source>
        <dbReference type="Proteomes" id="UP000576209"/>
    </source>
</evidence>
<dbReference type="AlphaFoldDB" id="A0A840E620"/>
<dbReference type="Proteomes" id="UP000576209">
    <property type="component" value="Unassembled WGS sequence"/>
</dbReference>
<sequence>MNKIILIEDRLDFAQNFITESAKNGYAVVHGRSYERLTEILKVHGFDSVCIVLDIKAYLREDDEVERPEFIGRALTLLNKEYPELFRVIFTADEDEFTSLKRTFNTEKIFLKTPEGLRDLWLIINETISGLELSRLEKTYEAVINVFNNGYLNDTGKRLFYQIIQTDIASLSQTRYGGHLRDMRTLQELIYKTINGVKPQIIGADMFKGDGMIDFNKLMNHLSGNRNPRNRFRPTTTVYQNSTIEHAARTIYRSCGEYVHYDPNQYTLSVHTLTALRGLISELILWSEKILK</sequence>
<keyword evidence="2" id="KW-1185">Reference proteome</keyword>
<comment type="caution">
    <text evidence="1">The sequence shown here is derived from an EMBL/GenBank/DDBJ whole genome shotgun (WGS) entry which is preliminary data.</text>
</comment>